<feature type="region of interest" description="Disordered" evidence="8">
    <location>
        <begin position="427"/>
        <end position="548"/>
    </location>
</feature>
<dbReference type="InterPro" id="IPR014014">
    <property type="entry name" value="RNA_helicase_DEAD_Q_motif"/>
</dbReference>
<dbReference type="CDD" id="cd18787">
    <property type="entry name" value="SF2_C_DEAD"/>
    <property type="match status" value="1"/>
</dbReference>
<dbReference type="InterPro" id="IPR001650">
    <property type="entry name" value="Helicase_C-like"/>
</dbReference>
<dbReference type="InterPro" id="IPR027417">
    <property type="entry name" value="P-loop_NTPase"/>
</dbReference>
<feature type="domain" description="Helicase ATP-binding" evidence="9">
    <location>
        <begin position="51"/>
        <end position="221"/>
    </location>
</feature>
<dbReference type="SMART" id="SM00490">
    <property type="entry name" value="HELICc"/>
    <property type="match status" value="1"/>
</dbReference>
<dbReference type="SMART" id="SM00487">
    <property type="entry name" value="DEXDc"/>
    <property type="match status" value="1"/>
</dbReference>
<name>A0A069DVH9_9HEMI</name>
<dbReference type="GO" id="GO:0016787">
    <property type="term" value="F:hydrolase activity"/>
    <property type="evidence" value="ECO:0007669"/>
    <property type="project" value="UniProtKB-KW"/>
</dbReference>
<feature type="domain" description="Helicase C-terminal" evidence="10">
    <location>
        <begin position="257"/>
        <end position="405"/>
    </location>
</feature>
<evidence type="ECO:0000256" key="1">
    <source>
        <dbReference type="ARBA" id="ARBA00012552"/>
    </source>
</evidence>
<dbReference type="EMBL" id="GBGD01000786">
    <property type="protein sequence ID" value="JAC88103.1"/>
    <property type="molecule type" value="mRNA"/>
</dbReference>
<feature type="domain" description="DEAD-box RNA helicase Q" evidence="11">
    <location>
        <begin position="20"/>
        <end position="48"/>
    </location>
</feature>
<feature type="non-terminal residue" evidence="12">
    <location>
        <position position="1"/>
    </location>
</feature>
<evidence type="ECO:0000259" key="9">
    <source>
        <dbReference type="PROSITE" id="PS51192"/>
    </source>
</evidence>
<evidence type="ECO:0000256" key="4">
    <source>
        <dbReference type="ARBA" id="ARBA00022806"/>
    </source>
</evidence>
<dbReference type="InterPro" id="IPR050079">
    <property type="entry name" value="DEAD_box_RNA_helicase"/>
</dbReference>
<evidence type="ECO:0000256" key="2">
    <source>
        <dbReference type="ARBA" id="ARBA00022741"/>
    </source>
</evidence>
<evidence type="ECO:0000259" key="11">
    <source>
        <dbReference type="PROSITE" id="PS51195"/>
    </source>
</evidence>
<dbReference type="PANTHER" id="PTHR47959:SF1">
    <property type="entry name" value="ATP-DEPENDENT RNA HELICASE DBPA"/>
    <property type="match status" value="1"/>
</dbReference>
<keyword evidence="3 7" id="KW-0378">Hydrolase</keyword>
<dbReference type="GO" id="GO:0003724">
    <property type="term" value="F:RNA helicase activity"/>
    <property type="evidence" value="ECO:0007669"/>
    <property type="project" value="UniProtKB-EC"/>
</dbReference>
<evidence type="ECO:0000259" key="10">
    <source>
        <dbReference type="PROSITE" id="PS51194"/>
    </source>
</evidence>
<keyword evidence="4 7" id="KW-0347">Helicase</keyword>
<feature type="compositionally biased region" description="Polar residues" evidence="8">
    <location>
        <begin position="513"/>
        <end position="535"/>
    </location>
</feature>
<dbReference type="GO" id="GO:0003676">
    <property type="term" value="F:nucleic acid binding"/>
    <property type="evidence" value="ECO:0007669"/>
    <property type="project" value="InterPro"/>
</dbReference>
<sequence length="645" mass="72061">LAHDLDEKSRTEDVLVVHDVIFQSMLLPDFILRGLEKAGFKKPSPIQLSAIPLARCGLDLIVQAKSGTGKTLVFTVTTLESVKIKLKRLQVIILAPTREIALQIADVIRTVGYHLKGLKVGTFIGGVPMEIDKFALSGCHVAVGAPGRVRHLIEQGIMDSSAVRLLVLDEADKLMEQIFLNDINYIFHKCCSSKQMISCSATYTQELLEFVNQYMRSGRHVIPEGNAVPVLLGLRQFVYITQDHANNYARLKFKQEALFQLLSIVRFDQALIFTNYITRAESLCSLLINKGWGAACLTGKQSQQIRNETVERLKEHKARIVVATDLASRGLDASAVNLVINLDIPFSGATYLHRMGRAGRFGSQGICISIVAEGQDCKKFRNILGEIGGTSMNVNIMPKTVTTDLWTMNTDSVPKLYGTIPVIEEELSPSDSKNDVAITESNSSADDLPESESLNASSEADTSGIFTKRSSSRRAIKIGPRDRKFSNSLREQIEGPESSDCDDKHPKLEPIESKQSLQYSCNDSSDGSHNSYKSSVNEEDEEISLSSVASSEVLNEDMKNLSLFDNHARNSHTNIPNFLPTTSQSYLFPYLNQTSGTLQNYPTNNSYYTNKEDDWYIRIQMQIQNFVQYTHNFQSYNYYFHKMNS</sequence>
<keyword evidence="5 7" id="KW-0067">ATP-binding</keyword>
<organism evidence="12">
    <name type="scientific">Panstrongylus megistus</name>
    <dbReference type="NCBI Taxonomy" id="65343"/>
    <lineage>
        <taxon>Eukaryota</taxon>
        <taxon>Metazoa</taxon>
        <taxon>Ecdysozoa</taxon>
        <taxon>Arthropoda</taxon>
        <taxon>Hexapoda</taxon>
        <taxon>Insecta</taxon>
        <taxon>Pterygota</taxon>
        <taxon>Neoptera</taxon>
        <taxon>Paraneoptera</taxon>
        <taxon>Hemiptera</taxon>
        <taxon>Heteroptera</taxon>
        <taxon>Panheteroptera</taxon>
        <taxon>Cimicomorpha</taxon>
        <taxon>Reduviidae</taxon>
        <taxon>Triatominae</taxon>
        <taxon>Panstrongylus</taxon>
    </lineage>
</organism>
<protein>
    <recommendedName>
        <fullName evidence="1">RNA helicase</fullName>
        <ecNumber evidence="1">3.6.4.13</ecNumber>
    </recommendedName>
</protein>
<dbReference type="SUPFAM" id="SSF52540">
    <property type="entry name" value="P-loop containing nucleoside triphosphate hydrolases"/>
    <property type="match status" value="1"/>
</dbReference>
<dbReference type="Pfam" id="PF00270">
    <property type="entry name" value="DEAD"/>
    <property type="match status" value="1"/>
</dbReference>
<feature type="compositionally biased region" description="Basic and acidic residues" evidence="8">
    <location>
        <begin position="501"/>
        <end position="512"/>
    </location>
</feature>
<evidence type="ECO:0000256" key="6">
    <source>
        <dbReference type="PROSITE-ProRule" id="PRU00552"/>
    </source>
</evidence>
<dbReference type="PROSITE" id="PS00039">
    <property type="entry name" value="DEAD_ATP_HELICASE"/>
    <property type="match status" value="1"/>
</dbReference>
<feature type="compositionally biased region" description="Polar residues" evidence="8">
    <location>
        <begin position="452"/>
        <end position="469"/>
    </location>
</feature>
<dbReference type="InterPro" id="IPR014001">
    <property type="entry name" value="Helicase_ATP-bd"/>
</dbReference>
<evidence type="ECO:0000256" key="7">
    <source>
        <dbReference type="RuleBase" id="RU000492"/>
    </source>
</evidence>
<accession>A0A069DVH9</accession>
<dbReference type="Gene3D" id="3.40.50.300">
    <property type="entry name" value="P-loop containing nucleotide triphosphate hydrolases"/>
    <property type="match status" value="2"/>
</dbReference>
<keyword evidence="2 7" id="KW-0547">Nucleotide-binding</keyword>
<dbReference type="EC" id="3.6.4.13" evidence="1"/>
<reference evidence="12" key="1">
    <citation type="journal article" date="2015" name="J. Med. Entomol.">
        <title>A Deep Insight Into the Sialotranscriptome of the Chagas Disease Vector, Panstrongylus megistus (Hemiptera: Heteroptera).</title>
        <authorList>
            <person name="Ribeiro J.M."/>
            <person name="Schwarz A."/>
            <person name="Francischetti I.M."/>
        </authorList>
    </citation>
    <scope>NUCLEOTIDE SEQUENCE</scope>
    <source>
        <tissue evidence="12">Salivary glands</tissue>
    </source>
</reference>
<dbReference type="PROSITE" id="PS51194">
    <property type="entry name" value="HELICASE_CTER"/>
    <property type="match status" value="1"/>
</dbReference>
<evidence type="ECO:0000256" key="5">
    <source>
        <dbReference type="ARBA" id="ARBA00022840"/>
    </source>
</evidence>
<feature type="short sequence motif" description="Q motif" evidence="6">
    <location>
        <begin position="20"/>
        <end position="48"/>
    </location>
</feature>
<dbReference type="GO" id="GO:0005829">
    <property type="term" value="C:cytosol"/>
    <property type="evidence" value="ECO:0007669"/>
    <property type="project" value="TreeGrafter"/>
</dbReference>
<comment type="similarity">
    <text evidence="7">Belongs to the DEAD box helicase family.</text>
</comment>
<dbReference type="PROSITE" id="PS51195">
    <property type="entry name" value="Q_MOTIF"/>
    <property type="match status" value="1"/>
</dbReference>
<evidence type="ECO:0000256" key="8">
    <source>
        <dbReference type="SAM" id="MobiDB-lite"/>
    </source>
</evidence>
<dbReference type="Pfam" id="PF00271">
    <property type="entry name" value="Helicase_C"/>
    <property type="match status" value="1"/>
</dbReference>
<dbReference type="InterPro" id="IPR000629">
    <property type="entry name" value="RNA-helicase_DEAD-box_CS"/>
</dbReference>
<dbReference type="AlphaFoldDB" id="A0A069DVH9"/>
<dbReference type="GO" id="GO:0010468">
    <property type="term" value="P:regulation of gene expression"/>
    <property type="evidence" value="ECO:0007669"/>
    <property type="project" value="UniProtKB-ARBA"/>
</dbReference>
<proteinExistence type="evidence at transcript level"/>
<evidence type="ECO:0000313" key="12">
    <source>
        <dbReference type="EMBL" id="JAC88103.1"/>
    </source>
</evidence>
<dbReference type="InterPro" id="IPR011545">
    <property type="entry name" value="DEAD/DEAH_box_helicase_dom"/>
</dbReference>
<dbReference type="GO" id="GO:0005524">
    <property type="term" value="F:ATP binding"/>
    <property type="evidence" value="ECO:0007669"/>
    <property type="project" value="UniProtKB-KW"/>
</dbReference>
<evidence type="ECO:0000256" key="3">
    <source>
        <dbReference type="ARBA" id="ARBA00022801"/>
    </source>
</evidence>
<dbReference type="PANTHER" id="PTHR47959">
    <property type="entry name" value="ATP-DEPENDENT RNA HELICASE RHLE-RELATED"/>
    <property type="match status" value="1"/>
</dbReference>
<dbReference type="PROSITE" id="PS51192">
    <property type="entry name" value="HELICASE_ATP_BIND_1"/>
    <property type="match status" value="1"/>
</dbReference>